<feature type="compositionally biased region" description="Basic and acidic residues" evidence="1">
    <location>
        <begin position="106"/>
        <end position="119"/>
    </location>
</feature>
<proteinExistence type="predicted"/>
<dbReference type="Gene3D" id="3.40.50.300">
    <property type="entry name" value="P-loop containing nucleotide triphosphate hydrolases"/>
    <property type="match status" value="1"/>
</dbReference>
<comment type="caution">
    <text evidence="3">The sequence shown here is derived from an EMBL/GenBank/DDBJ whole genome shotgun (WGS) entry which is preliminary data.</text>
</comment>
<dbReference type="PANTHER" id="PTHR23389:SF21">
    <property type="entry name" value="ATPASE FAMILY AAA DOMAIN-CONTAINING PROTEIN 5"/>
    <property type="match status" value="1"/>
</dbReference>
<name>A0AAD9GRN5_9STRA</name>
<evidence type="ECO:0000256" key="1">
    <source>
        <dbReference type="SAM" id="MobiDB-lite"/>
    </source>
</evidence>
<feature type="compositionally biased region" description="Basic residues" evidence="1">
    <location>
        <begin position="647"/>
        <end position="659"/>
    </location>
</feature>
<sequence>MAGPKSEASDTTETSGSQPQDRNSSDSPLDISMDQLRAKETITRISPEKRSLVEEIDSEADDAEFDERAHWARRGSRKKARASRRASKSEDKSQPSIALFCVKEATPAKDKSSTETVDKQEEEVEDVALASAIAASQMEQKKESKGRGRKTKAKSSGLELDSAADSSNKERDEATLTSSGRPKRQAVVRAEILQQQQKLLDAIDARKNVASFLTPPPSTKKAGKEGNATTSGRKRKLELNNKKTSPPAKNGSTSNSPSGSKAAQSFFLSEEKKKQMREIEAVSVFREELRQTREKDLAFFAGKTANPFFQARSTVKRSSSVENDDGVIDVDEDNDGTETKQRRGAAGGRWSKPLPLFPSVQHVASVCVDQEDMDTDNNTSTPPKKIVPAATDNTTEVVVIDDDSTGGNRLPNEVLSQLKAAMNGQITTESSFSERFWFREYLDASSIPAPVIETIDVTSPRPENTEAAALELAQRETFLIDELVEMHGMREKSVRELLEGLEQARLKRSDRAQNLSLVDRYLPVNANGLVGNRECLHTLSSWLTAWKVGGGGRDRLDCFASELFTFEDGGSDSEDEVGDLCRLFILEGESGSGKSAAVYACAEELGYEIIEINAAQNRSGKSVVELCGEATQSTRVLHIGGKDDKSKKKHKKKRRRRSEIRKSLEKGTAASLSLVLFEDVDLVFDEDKGFLNAVCSIAKHSKCPIVVTCSQLPDGFPAKPGRLCRELHRPSMDEFAIWMRLVAFIEGLQLAPSLIDALGKFFERDVRRSLHFLEANLPVADSNTTTKWCWQHAIGDKSKGDTHSHVDAPAWTLWSTQGSSFDALTSNLLTELRIAAEMEDKNPEDKTREEKEADSDAMAELAQIMDATSVADTWMKPATGLDDNFEVRPALHKPFVSLLRCSFVKWQQDSFFLYEREKLAALELRRSSLNRLTSPTSALGASLMRGQASSASECVQRTLDGALEATRRRSHQTELAELKSKFELPPAYKGCGNSEPRFVLDYMPMVGRLLCSTGLQEGRRRASRRNHYLGDVLGDMALIDELPAFNSYLQPHEDQIVDASPASTQ</sequence>
<feature type="region of interest" description="Disordered" evidence="1">
    <location>
        <begin position="210"/>
        <end position="274"/>
    </location>
</feature>
<dbReference type="SUPFAM" id="SSF52540">
    <property type="entry name" value="P-loop containing nucleoside triphosphate hydrolases"/>
    <property type="match status" value="1"/>
</dbReference>
<feature type="compositionally biased region" description="Basic and acidic residues" evidence="1">
    <location>
        <begin position="36"/>
        <end position="53"/>
    </location>
</feature>
<dbReference type="InterPro" id="IPR003593">
    <property type="entry name" value="AAA+_ATPase"/>
</dbReference>
<feature type="compositionally biased region" description="Basic residues" evidence="1">
    <location>
        <begin position="71"/>
        <end position="86"/>
    </location>
</feature>
<feature type="region of interest" description="Disordered" evidence="1">
    <location>
        <begin position="638"/>
        <end position="662"/>
    </location>
</feature>
<dbReference type="SMART" id="SM00382">
    <property type="entry name" value="AAA"/>
    <property type="match status" value="1"/>
</dbReference>
<feature type="region of interest" description="Disordered" evidence="1">
    <location>
        <begin position="1"/>
        <end position="189"/>
    </location>
</feature>
<dbReference type="GO" id="GO:0003677">
    <property type="term" value="F:DNA binding"/>
    <property type="evidence" value="ECO:0007669"/>
    <property type="project" value="TreeGrafter"/>
</dbReference>
<gene>
    <name evidence="3" type="ORF">P3T76_004973</name>
</gene>
<dbReference type="GO" id="GO:0061860">
    <property type="term" value="F:DNA clamp unloader activity"/>
    <property type="evidence" value="ECO:0007669"/>
    <property type="project" value="TreeGrafter"/>
</dbReference>
<feature type="compositionally biased region" description="Acidic residues" evidence="1">
    <location>
        <begin position="54"/>
        <end position="65"/>
    </location>
</feature>
<organism evidence="3 4">
    <name type="scientific">Phytophthora citrophthora</name>
    <dbReference type="NCBI Taxonomy" id="4793"/>
    <lineage>
        <taxon>Eukaryota</taxon>
        <taxon>Sar</taxon>
        <taxon>Stramenopiles</taxon>
        <taxon>Oomycota</taxon>
        <taxon>Peronosporomycetes</taxon>
        <taxon>Peronosporales</taxon>
        <taxon>Peronosporaceae</taxon>
        <taxon>Phytophthora</taxon>
    </lineage>
</organism>
<feature type="region of interest" description="Disordered" evidence="1">
    <location>
        <begin position="324"/>
        <end position="351"/>
    </location>
</feature>
<evidence type="ECO:0000313" key="3">
    <source>
        <dbReference type="EMBL" id="KAK1943577.1"/>
    </source>
</evidence>
<feature type="compositionally biased region" description="Polar residues" evidence="1">
    <location>
        <begin position="250"/>
        <end position="267"/>
    </location>
</feature>
<dbReference type="InterPro" id="IPR027417">
    <property type="entry name" value="P-loop_NTPase"/>
</dbReference>
<feature type="compositionally biased region" description="Acidic residues" evidence="1">
    <location>
        <begin position="324"/>
        <end position="336"/>
    </location>
</feature>
<evidence type="ECO:0000259" key="2">
    <source>
        <dbReference type="SMART" id="SM00382"/>
    </source>
</evidence>
<dbReference type="PANTHER" id="PTHR23389">
    <property type="entry name" value="CHROMOSOME TRANSMISSION FIDELITY FACTOR 18"/>
    <property type="match status" value="1"/>
</dbReference>
<feature type="compositionally biased region" description="Polar residues" evidence="1">
    <location>
        <begin position="9"/>
        <end position="27"/>
    </location>
</feature>
<keyword evidence="4" id="KW-1185">Reference proteome</keyword>
<accession>A0AAD9GRN5</accession>
<evidence type="ECO:0000313" key="4">
    <source>
        <dbReference type="Proteomes" id="UP001259832"/>
    </source>
</evidence>
<dbReference type="AlphaFoldDB" id="A0AAD9GRN5"/>
<reference evidence="3" key="1">
    <citation type="submission" date="2023-08" db="EMBL/GenBank/DDBJ databases">
        <title>Reference Genome Resource for the Citrus Pathogen Phytophthora citrophthora.</title>
        <authorList>
            <person name="Moller H."/>
            <person name="Coetzee B."/>
            <person name="Rose L.J."/>
            <person name="Van Niekerk J.M."/>
        </authorList>
    </citation>
    <scope>NUCLEOTIDE SEQUENCE</scope>
    <source>
        <strain evidence="3">STE-U-9442</strain>
    </source>
</reference>
<protein>
    <submittedName>
        <fullName evidence="3">ATPase family AAA domain-containing protein 5</fullName>
    </submittedName>
</protein>
<dbReference type="Proteomes" id="UP001259832">
    <property type="component" value="Unassembled WGS sequence"/>
</dbReference>
<feature type="domain" description="AAA+ ATPase" evidence="2">
    <location>
        <begin position="580"/>
        <end position="733"/>
    </location>
</feature>
<dbReference type="GO" id="GO:0005634">
    <property type="term" value="C:nucleus"/>
    <property type="evidence" value="ECO:0007669"/>
    <property type="project" value="TreeGrafter"/>
</dbReference>
<dbReference type="EMBL" id="JASMQC010000007">
    <property type="protein sequence ID" value="KAK1943577.1"/>
    <property type="molecule type" value="Genomic_DNA"/>
</dbReference>